<name>A0ACC0DI34_9PEZI</name>
<dbReference type="EMBL" id="MU394284">
    <property type="protein sequence ID" value="KAI6092243.1"/>
    <property type="molecule type" value="Genomic_DNA"/>
</dbReference>
<evidence type="ECO:0000313" key="2">
    <source>
        <dbReference type="Proteomes" id="UP001497680"/>
    </source>
</evidence>
<keyword evidence="2" id="KW-1185">Reference proteome</keyword>
<evidence type="ECO:0000313" key="1">
    <source>
        <dbReference type="EMBL" id="KAI6092243.1"/>
    </source>
</evidence>
<protein>
    <submittedName>
        <fullName evidence="1">Uncharacterized protein</fullName>
    </submittedName>
</protein>
<comment type="caution">
    <text evidence="1">The sequence shown here is derived from an EMBL/GenBank/DDBJ whole genome shotgun (WGS) entry which is preliminary data.</text>
</comment>
<proteinExistence type="predicted"/>
<sequence length="349" mass="40204">MSTQEGQPLRAFSLFPQLSTQLQTTIWKTAAAQHWANFQQHHPYYDRIWVIEVNHPYTTFHGRSLTDNELNAAMLFFPMLQTSQASRNVAREYVDLVYNRGQQARLVLKQTDKFIFEGEMIKLLINVSDLSNDFLKSTSLVKNWTNTFTFPGVIGRNLAHNVNVLSSVKHVVVPSCVFTDAHGSMLCRQFLLLIPTLEAVYVEHPNAPFTGFTGLLGIITDNSHHWEVLPNIRRMTKNYDGFLKLGHVHLGNFLLFFPSKDMFRPAYARKYDQFIDRSPTVPYTSRERQKLFSGSEEAWYAHQDWVDKHLADFLVFIQPFIEKGIDCIPVANVAIFDGFDFPRGRVRAV</sequence>
<accession>A0ACC0DI34</accession>
<reference evidence="1 2" key="1">
    <citation type="journal article" date="2022" name="New Phytol.">
        <title>Ecological generalism drives hyperdiversity of secondary metabolite gene clusters in xylarialean endophytes.</title>
        <authorList>
            <person name="Franco M.E.E."/>
            <person name="Wisecaver J.H."/>
            <person name="Arnold A.E."/>
            <person name="Ju Y.M."/>
            <person name="Slot J.C."/>
            <person name="Ahrendt S."/>
            <person name="Moore L.P."/>
            <person name="Eastman K.E."/>
            <person name="Scott K."/>
            <person name="Konkel Z."/>
            <person name="Mondo S.J."/>
            <person name="Kuo A."/>
            <person name="Hayes R.D."/>
            <person name="Haridas S."/>
            <person name="Andreopoulos B."/>
            <person name="Riley R."/>
            <person name="LaButti K."/>
            <person name="Pangilinan J."/>
            <person name="Lipzen A."/>
            <person name="Amirebrahimi M."/>
            <person name="Yan J."/>
            <person name="Adam C."/>
            <person name="Keymanesh K."/>
            <person name="Ng V."/>
            <person name="Louie K."/>
            <person name="Northen T."/>
            <person name="Drula E."/>
            <person name="Henrissat B."/>
            <person name="Hsieh H.M."/>
            <person name="Youens-Clark K."/>
            <person name="Lutzoni F."/>
            <person name="Miadlikowska J."/>
            <person name="Eastwood D.C."/>
            <person name="Hamelin R.C."/>
            <person name="Grigoriev I.V."/>
            <person name="U'Ren J.M."/>
        </authorList>
    </citation>
    <scope>NUCLEOTIDE SEQUENCE [LARGE SCALE GENOMIC DNA]</scope>
    <source>
        <strain evidence="1 2">ER1909</strain>
    </source>
</reference>
<organism evidence="1 2">
    <name type="scientific">Hypoxylon rubiginosum</name>
    <dbReference type="NCBI Taxonomy" id="110542"/>
    <lineage>
        <taxon>Eukaryota</taxon>
        <taxon>Fungi</taxon>
        <taxon>Dikarya</taxon>
        <taxon>Ascomycota</taxon>
        <taxon>Pezizomycotina</taxon>
        <taxon>Sordariomycetes</taxon>
        <taxon>Xylariomycetidae</taxon>
        <taxon>Xylariales</taxon>
        <taxon>Hypoxylaceae</taxon>
        <taxon>Hypoxylon</taxon>
    </lineage>
</organism>
<gene>
    <name evidence="1" type="ORF">F4821DRAFT_159601</name>
</gene>
<dbReference type="Proteomes" id="UP001497680">
    <property type="component" value="Unassembled WGS sequence"/>
</dbReference>